<evidence type="ECO:0000256" key="5">
    <source>
        <dbReference type="ARBA" id="ARBA00022840"/>
    </source>
</evidence>
<keyword evidence="7 9" id="KW-0030">Aminoacyl-tRNA synthetase</keyword>
<proteinExistence type="inferred from homology"/>
<comment type="similarity">
    <text evidence="1 9">Belongs to the class-II aminoacyl-tRNA synthetase family.</text>
</comment>
<comment type="subcellular location">
    <subcellularLocation>
        <location evidence="9">Cytoplasm</location>
    </subcellularLocation>
</comment>
<keyword evidence="4 9" id="KW-0547">Nucleotide-binding</keyword>
<evidence type="ECO:0000256" key="2">
    <source>
        <dbReference type="ARBA" id="ARBA00011209"/>
    </source>
</evidence>
<dbReference type="SUPFAM" id="SSF109604">
    <property type="entry name" value="HD-domain/PDEase-like"/>
    <property type="match status" value="1"/>
</dbReference>
<dbReference type="GO" id="GO:0005524">
    <property type="term" value="F:ATP binding"/>
    <property type="evidence" value="ECO:0007669"/>
    <property type="project" value="UniProtKB-UniRule"/>
</dbReference>
<evidence type="ECO:0000313" key="10">
    <source>
        <dbReference type="EMBL" id="RZO77738.1"/>
    </source>
</evidence>
<evidence type="ECO:0000256" key="8">
    <source>
        <dbReference type="ARBA" id="ARBA00047937"/>
    </source>
</evidence>
<comment type="caution">
    <text evidence="10">The sequence shown here is derived from an EMBL/GenBank/DDBJ whole genome shotgun (WGS) entry which is preliminary data.</text>
</comment>
<dbReference type="GO" id="GO:0005829">
    <property type="term" value="C:cytosol"/>
    <property type="evidence" value="ECO:0007669"/>
    <property type="project" value="TreeGrafter"/>
</dbReference>
<dbReference type="Pfam" id="PF02092">
    <property type="entry name" value="tRNA_synt_2f"/>
    <property type="match status" value="1"/>
</dbReference>
<dbReference type="NCBIfam" id="TIGR00211">
    <property type="entry name" value="glyS"/>
    <property type="match status" value="1"/>
</dbReference>
<dbReference type="EMBL" id="SHAG01000001">
    <property type="protein sequence ID" value="RZO77738.1"/>
    <property type="molecule type" value="Genomic_DNA"/>
</dbReference>
<dbReference type="InterPro" id="IPR006194">
    <property type="entry name" value="Gly-tRNA-synth_heterodimer"/>
</dbReference>
<evidence type="ECO:0000256" key="9">
    <source>
        <dbReference type="HAMAP-Rule" id="MF_00255"/>
    </source>
</evidence>
<evidence type="ECO:0000256" key="4">
    <source>
        <dbReference type="ARBA" id="ARBA00022741"/>
    </source>
</evidence>
<comment type="catalytic activity">
    <reaction evidence="8 9">
        <text>tRNA(Gly) + glycine + ATP = glycyl-tRNA(Gly) + AMP + diphosphate</text>
        <dbReference type="Rhea" id="RHEA:16013"/>
        <dbReference type="Rhea" id="RHEA-COMP:9664"/>
        <dbReference type="Rhea" id="RHEA-COMP:9683"/>
        <dbReference type="ChEBI" id="CHEBI:30616"/>
        <dbReference type="ChEBI" id="CHEBI:33019"/>
        <dbReference type="ChEBI" id="CHEBI:57305"/>
        <dbReference type="ChEBI" id="CHEBI:78442"/>
        <dbReference type="ChEBI" id="CHEBI:78522"/>
        <dbReference type="ChEBI" id="CHEBI:456215"/>
        <dbReference type="EC" id="6.1.1.14"/>
    </reaction>
</comment>
<dbReference type="EC" id="6.1.1.14" evidence="9"/>
<gene>
    <name evidence="9" type="primary">glyS</name>
    <name evidence="10" type="ORF">EVA68_00495</name>
</gene>
<sequence length="694" mass="77841">MRNEDLLIEIGTEELPPGLLKTLITEMAKNLGRELDEEGFGFKEIKLYGTPRRLATIVTSVSERQAERQIERRGPSIEVAFSKTGQPTRALEGFLKSCGIADADALGRLKSDKGEWVVFRENQKGKCITEKIQGIVERSLTRLSVSRPMRWGSRREEFVRPVHWIVALYGREVLDVELFGCKSSDISYGHRFMHPEPICINSAEEYVETCRAAKVIVDSGEREEIIKGKVREEADKLDGIVELEEALVEEVSGLVEWPEVLSGKFEERFLAVPKEALISAMKKHQRYFHLRTEKGELMNRFIAVTNIISKNPAVVIAGNERVIKPRLTDAEFFFSKDIEGGLEEKLHKLEKVVFQSEIGSYKEKAIRVSDVASFISRKAGWDQKKAARAGLLCKADLVSDMVEEFPDLQGIMGGYYAALDGEDNEICSAIKCHYMPNGAGDDTPSAGIGSALAIADKLDTLVSIFAVGGAPTGSKDPYALRRQALGVIRIILANKLDIDIKECLVETRRAILKSREELVRYHFDIDEVYEFIMERLGNVYQDAGIESDVVKAVRGQQGGIRDLSEADEHIKVIHAQKDSVNLRCLVALSKRVANILSGVDEELLPSIRRELYEGDAERNLDNRMQEAEEQVAEAGDAEAVLEILTRQAPVVEEYFEKVLVMVEEEEKRLNRLASVARVKKLFLAVADFRVLRLS</sequence>
<reference evidence="10 11" key="1">
    <citation type="submission" date="2019-02" db="EMBL/GenBank/DDBJ databases">
        <title>Prokaryotic population dynamics and viral predation in marine succession experiment using metagenomics: the confinement effect.</title>
        <authorList>
            <person name="Haro-Moreno J.M."/>
            <person name="Rodriguez-Valera F."/>
            <person name="Lopez-Perez M."/>
        </authorList>
    </citation>
    <scope>NUCLEOTIDE SEQUENCE [LARGE SCALE GENOMIC DNA]</scope>
    <source>
        <strain evidence="10">MED-G157</strain>
    </source>
</reference>
<evidence type="ECO:0000256" key="7">
    <source>
        <dbReference type="ARBA" id="ARBA00023146"/>
    </source>
</evidence>
<dbReference type="PANTHER" id="PTHR30075:SF2">
    <property type="entry name" value="GLYCINE--TRNA LIGASE, CHLOROPLASTIC_MITOCHONDRIAL 2"/>
    <property type="match status" value="1"/>
</dbReference>
<dbReference type="AlphaFoldDB" id="A0A520S5I8"/>
<evidence type="ECO:0000313" key="11">
    <source>
        <dbReference type="Proteomes" id="UP000316199"/>
    </source>
</evidence>
<dbReference type="PROSITE" id="PS50861">
    <property type="entry name" value="AA_TRNA_LIGASE_II_GLYAB"/>
    <property type="match status" value="1"/>
</dbReference>
<dbReference type="InterPro" id="IPR015944">
    <property type="entry name" value="Gly-tRNA-synth_bsu"/>
</dbReference>
<dbReference type="GO" id="GO:0004820">
    <property type="term" value="F:glycine-tRNA ligase activity"/>
    <property type="evidence" value="ECO:0007669"/>
    <property type="project" value="UniProtKB-UniRule"/>
</dbReference>
<dbReference type="PANTHER" id="PTHR30075">
    <property type="entry name" value="GLYCYL-TRNA SYNTHETASE"/>
    <property type="match status" value="1"/>
</dbReference>
<organism evidence="10 11">
    <name type="scientific">OM182 bacterium</name>
    <dbReference type="NCBI Taxonomy" id="2510334"/>
    <lineage>
        <taxon>Bacteria</taxon>
        <taxon>Pseudomonadati</taxon>
        <taxon>Pseudomonadota</taxon>
        <taxon>Gammaproteobacteria</taxon>
        <taxon>OMG group</taxon>
        <taxon>OM182 clade</taxon>
    </lineage>
</organism>
<keyword evidence="6 9" id="KW-0648">Protein biosynthesis</keyword>
<dbReference type="GO" id="GO:0006426">
    <property type="term" value="P:glycyl-tRNA aminoacylation"/>
    <property type="evidence" value="ECO:0007669"/>
    <property type="project" value="UniProtKB-UniRule"/>
</dbReference>
<name>A0A520S5I8_9GAMM</name>
<protein>
    <recommendedName>
        <fullName evidence="9">Glycine--tRNA ligase beta subunit</fullName>
        <ecNumber evidence="9">6.1.1.14</ecNumber>
    </recommendedName>
    <alternativeName>
        <fullName evidence="9">Glycyl-tRNA synthetase beta subunit</fullName>
        <shortName evidence="9">GlyRS</shortName>
    </alternativeName>
</protein>
<comment type="subunit">
    <text evidence="2 9">Tetramer of two alpha and two beta subunits.</text>
</comment>
<keyword evidence="9" id="KW-0963">Cytoplasm</keyword>
<keyword evidence="3 9" id="KW-0436">Ligase</keyword>
<accession>A0A520S5I8</accession>
<evidence type="ECO:0000256" key="3">
    <source>
        <dbReference type="ARBA" id="ARBA00022598"/>
    </source>
</evidence>
<dbReference type="Proteomes" id="UP000316199">
    <property type="component" value="Unassembled WGS sequence"/>
</dbReference>
<dbReference type="PRINTS" id="PR01045">
    <property type="entry name" value="TRNASYNTHGB"/>
</dbReference>
<evidence type="ECO:0000256" key="6">
    <source>
        <dbReference type="ARBA" id="ARBA00022917"/>
    </source>
</evidence>
<evidence type="ECO:0000256" key="1">
    <source>
        <dbReference type="ARBA" id="ARBA00008226"/>
    </source>
</evidence>
<keyword evidence="5 9" id="KW-0067">ATP-binding</keyword>
<dbReference type="HAMAP" id="MF_00255">
    <property type="entry name" value="Gly_tRNA_synth_beta"/>
    <property type="match status" value="1"/>
</dbReference>